<dbReference type="InterPro" id="IPR008979">
    <property type="entry name" value="Galactose-bd-like_sf"/>
</dbReference>
<feature type="region of interest" description="Disordered" evidence="1">
    <location>
        <begin position="132"/>
        <end position="293"/>
    </location>
</feature>
<dbReference type="OrthoDB" id="3808044at2"/>
<feature type="compositionally biased region" description="Pro residues" evidence="1">
    <location>
        <begin position="224"/>
        <end position="262"/>
    </location>
</feature>
<feature type="domain" description="NAD glycohydrolase translocation F5/8 type C" evidence="3">
    <location>
        <begin position="494"/>
        <end position="629"/>
    </location>
</feature>
<dbReference type="RefSeq" id="WP_123739624.1">
    <property type="nucleotide sequence ID" value="NZ_RKHQ01000001.1"/>
</dbReference>
<evidence type="ECO:0000313" key="4">
    <source>
        <dbReference type="EMBL" id="ROR97601.1"/>
    </source>
</evidence>
<evidence type="ECO:0000256" key="1">
    <source>
        <dbReference type="SAM" id="MobiDB-lite"/>
    </source>
</evidence>
<name>A0A3N2DCU0_9MICO</name>
<proteinExistence type="predicted"/>
<gene>
    <name evidence="4" type="ORF">EDD28_2202</name>
</gene>
<keyword evidence="2" id="KW-0812">Transmembrane</keyword>
<feature type="transmembrane region" description="Helical" evidence="2">
    <location>
        <begin position="451"/>
        <end position="472"/>
    </location>
</feature>
<dbReference type="Pfam" id="PF25302">
    <property type="entry name" value="NADase_transloc"/>
    <property type="match status" value="1"/>
</dbReference>
<dbReference type="InterPro" id="IPR057561">
    <property type="entry name" value="NADase_transloc"/>
</dbReference>
<keyword evidence="2" id="KW-0472">Membrane</keyword>
<organism evidence="4 5">
    <name type="scientific">Salana multivorans</name>
    <dbReference type="NCBI Taxonomy" id="120377"/>
    <lineage>
        <taxon>Bacteria</taxon>
        <taxon>Bacillati</taxon>
        <taxon>Actinomycetota</taxon>
        <taxon>Actinomycetes</taxon>
        <taxon>Micrococcales</taxon>
        <taxon>Beutenbergiaceae</taxon>
        <taxon>Salana</taxon>
    </lineage>
</organism>
<comment type="caution">
    <text evidence="4">The sequence shown here is derived from an EMBL/GenBank/DDBJ whole genome shotgun (WGS) entry which is preliminary data.</text>
</comment>
<feature type="compositionally biased region" description="Gly residues" evidence="1">
    <location>
        <begin position="145"/>
        <end position="159"/>
    </location>
</feature>
<accession>A0A3N2DCU0</accession>
<dbReference type="AlphaFoldDB" id="A0A3N2DCU0"/>
<evidence type="ECO:0000259" key="3">
    <source>
        <dbReference type="Pfam" id="PF25302"/>
    </source>
</evidence>
<evidence type="ECO:0000313" key="5">
    <source>
        <dbReference type="Proteomes" id="UP000275356"/>
    </source>
</evidence>
<dbReference type="Proteomes" id="UP000275356">
    <property type="component" value="Unassembled WGS sequence"/>
</dbReference>
<reference evidence="4 5" key="1">
    <citation type="submission" date="2018-11" db="EMBL/GenBank/DDBJ databases">
        <title>Sequencing the genomes of 1000 actinobacteria strains.</title>
        <authorList>
            <person name="Klenk H.-P."/>
        </authorList>
    </citation>
    <scope>NUCLEOTIDE SEQUENCE [LARGE SCALE GENOMIC DNA]</scope>
    <source>
        <strain evidence="4 5">DSM 13521</strain>
    </source>
</reference>
<feature type="compositionally biased region" description="Low complexity" evidence="1">
    <location>
        <begin position="169"/>
        <end position="222"/>
    </location>
</feature>
<feature type="region of interest" description="Disordered" evidence="1">
    <location>
        <begin position="351"/>
        <end position="387"/>
    </location>
</feature>
<evidence type="ECO:0000256" key="2">
    <source>
        <dbReference type="SAM" id="Phobius"/>
    </source>
</evidence>
<dbReference type="NCBIfam" id="NF047619">
    <property type="entry name" value="NADase_discoid"/>
    <property type="match status" value="1"/>
</dbReference>
<dbReference type="Gene3D" id="2.60.120.260">
    <property type="entry name" value="Galactose-binding domain-like"/>
    <property type="match status" value="1"/>
</dbReference>
<dbReference type="EMBL" id="RKHQ01000001">
    <property type="protein sequence ID" value="ROR97601.1"/>
    <property type="molecule type" value="Genomic_DNA"/>
</dbReference>
<protein>
    <recommendedName>
        <fullName evidence="3">NAD glycohydrolase translocation F5/8 type C domain-containing protein</fullName>
    </recommendedName>
</protein>
<dbReference type="SUPFAM" id="SSF49785">
    <property type="entry name" value="Galactose-binding domain-like"/>
    <property type="match status" value="1"/>
</dbReference>
<keyword evidence="2" id="KW-1133">Transmembrane helix</keyword>
<keyword evidence="5" id="KW-1185">Reference proteome</keyword>
<sequence>MRVCVECGFRNEADEAFCGGCGAYLEWAEEPEVLEAGAVEGSEEIAAVEGDDAVVEDVAVSEVAVDDAGLAWLAEDDDPGTVGWSEGVEETGDPVSERAVEAVTAAEAVEVASTQSVAADPPATAFAAAIEESDDEDVPLPRGAAGLGVGAETGSGAGAAGDVEGRGAGEASDVGAAAAGSATGSAATTGAAEPDAPAEAARPAAAAGPAASAGTAATPGPTHESPPPAATTAPAPSPDDPAPKPAETPAPAPIAAPAPTAAPDPTSAAAKLVPPPRSASAATSASAAAAKLVPPARPVVPAKPAAPSPAAATRKAARAATAAAAVPPISPTAATAAAAAKRAAAPSLVAPVRPAAPKPGSVAAVQPGRARPKPPPRQAKADEPPPAPGDLICGSCGAGNVPTRKFCRRCGNSLAEARVQPRRSWWSRLWRPEPKAGPVAGTRPKVRRRRFPTRAVVTLGVLGVLVFVGFLFRPELAKLVVAVQDRIAGNEAINQVSVTASSAAAGHEADLARDGTTNLSWQPEATGAGAGEYLDFTFAEPFRLTRVLVIPGASDVEAEYLTTAAPQQLTITVTTSAGTQQDFTMTLEDRVGLQHTAIEADDVVAVRVTIDQSYRASDTMHVALAEVEFRGRT</sequence>
<feature type="compositionally biased region" description="Low complexity" evidence="1">
    <location>
        <begin position="278"/>
        <end position="293"/>
    </location>
</feature>